<keyword evidence="2" id="KW-1185">Reference proteome</keyword>
<evidence type="ECO:0000313" key="1">
    <source>
        <dbReference type="EMBL" id="GAC21530.1"/>
    </source>
</evidence>
<dbReference type="AlphaFoldDB" id="K6ZDN7"/>
<protein>
    <submittedName>
        <fullName evidence="1">Uncharacterized protein</fullName>
    </submittedName>
</protein>
<dbReference type="Proteomes" id="UP000006327">
    <property type="component" value="Unassembled WGS sequence"/>
</dbReference>
<accession>K6ZDN7</accession>
<dbReference type="STRING" id="493475.GARC_4588"/>
<dbReference type="Pfam" id="PF11207">
    <property type="entry name" value="DUF2989"/>
    <property type="match status" value="1"/>
</dbReference>
<dbReference type="EMBL" id="BAEO01000062">
    <property type="protein sequence ID" value="GAC21530.1"/>
    <property type="molecule type" value="Genomic_DNA"/>
</dbReference>
<reference evidence="1 2" key="1">
    <citation type="journal article" date="2017" name="Antonie Van Leeuwenhoek">
        <title>Rhizobium rhizosphaerae sp. nov., a novel species isolated from rice rhizosphere.</title>
        <authorList>
            <person name="Zhao J.J."/>
            <person name="Zhang J."/>
            <person name="Zhang R.J."/>
            <person name="Zhang C.W."/>
            <person name="Yin H.Q."/>
            <person name="Zhang X.X."/>
        </authorList>
    </citation>
    <scope>NUCLEOTIDE SEQUENCE [LARGE SCALE GENOMIC DNA]</scope>
    <source>
        <strain evidence="1 2">BSs20135</strain>
    </source>
</reference>
<name>K6ZDN7_9ALTE</name>
<dbReference type="InterPro" id="IPR021372">
    <property type="entry name" value="DUF2989"/>
</dbReference>
<proteinExistence type="predicted"/>
<sequence>MLRTGITPILPTLNHHNFVKTTMRNILFIFIFVVLMSCSKDETAEVTGSAVMLCTDQKHKEICDLTHDGALCSLPRANTIRALVNQSRNKTVKNAYVALTVLDKYKACLENVVLAQSSIQKSDEISRFLAIANIPKYQDKIVKETKGIRPEINLWLYKKTGNSDYWESMVNGVDMVENVHQDVYTVMMAEAASRSMGEARKIADLILDRTELLNDLAPEIFEFYILYYLKTKIIIRPRSGMVCILNM</sequence>
<evidence type="ECO:0000313" key="2">
    <source>
        <dbReference type="Proteomes" id="UP000006327"/>
    </source>
</evidence>
<comment type="caution">
    <text evidence="1">The sequence shown here is derived from an EMBL/GenBank/DDBJ whole genome shotgun (WGS) entry which is preliminary data.</text>
</comment>
<organism evidence="1 2">
    <name type="scientific">Paraglaciecola arctica BSs20135</name>
    <dbReference type="NCBI Taxonomy" id="493475"/>
    <lineage>
        <taxon>Bacteria</taxon>
        <taxon>Pseudomonadati</taxon>
        <taxon>Pseudomonadota</taxon>
        <taxon>Gammaproteobacteria</taxon>
        <taxon>Alteromonadales</taxon>
        <taxon>Alteromonadaceae</taxon>
        <taxon>Paraglaciecola</taxon>
    </lineage>
</organism>
<gene>
    <name evidence="1" type="ORF">GARC_4588</name>
</gene>